<evidence type="ECO:0000256" key="4">
    <source>
        <dbReference type="ARBA" id="ARBA00022692"/>
    </source>
</evidence>
<evidence type="ECO:0008006" key="10">
    <source>
        <dbReference type="Google" id="ProtNLM"/>
    </source>
</evidence>
<evidence type="ECO:0000256" key="2">
    <source>
        <dbReference type="ARBA" id="ARBA00008163"/>
    </source>
</evidence>
<keyword evidence="5" id="KW-0732">Signal</keyword>
<keyword evidence="3" id="KW-1134">Transmembrane beta strand</keyword>
<dbReference type="InterPro" id="IPR005017">
    <property type="entry name" value="OMPP1/FadL/TodX"/>
</dbReference>
<name>A0A5P9NPU3_9GAMM</name>
<keyword evidence="4" id="KW-0812">Transmembrane</keyword>
<dbReference type="GO" id="GO:0009279">
    <property type="term" value="C:cell outer membrane"/>
    <property type="evidence" value="ECO:0007669"/>
    <property type="project" value="UniProtKB-SubCell"/>
</dbReference>
<comment type="subcellular location">
    <subcellularLocation>
        <location evidence="1">Cell outer membrane</location>
        <topology evidence="1">Multi-pass membrane protein</topology>
    </subcellularLocation>
</comment>
<dbReference type="EMBL" id="CP036422">
    <property type="protein sequence ID" value="QFU77304.1"/>
    <property type="molecule type" value="Genomic_DNA"/>
</dbReference>
<keyword evidence="7" id="KW-0998">Cell outer membrane</keyword>
<dbReference type="GO" id="GO:0015483">
    <property type="term" value="F:long-chain fatty acid transporting porin activity"/>
    <property type="evidence" value="ECO:0007669"/>
    <property type="project" value="TreeGrafter"/>
</dbReference>
<dbReference type="Pfam" id="PF03349">
    <property type="entry name" value="Toluene_X"/>
    <property type="match status" value="1"/>
</dbReference>
<evidence type="ECO:0000313" key="9">
    <source>
        <dbReference type="Proteomes" id="UP000326287"/>
    </source>
</evidence>
<evidence type="ECO:0000256" key="7">
    <source>
        <dbReference type="ARBA" id="ARBA00023237"/>
    </source>
</evidence>
<comment type="similarity">
    <text evidence="2">Belongs to the OmpP1/FadL family.</text>
</comment>
<dbReference type="KEGG" id="halc:EY643_17465"/>
<dbReference type="SUPFAM" id="SSF56935">
    <property type="entry name" value="Porins"/>
    <property type="match status" value="1"/>
</dbReference>
<dbReference type="AlphaFoldDB" id="A0A5P9NPU3"/>
<protein>
    <recommendedName>
        <fullName evidence="10">Aromatic hydrocarbon degradation protein</fullName>
    </recommendedName>
</protein>
<gene>
    <name evidence="8" type="ORF">EY643_17465</name>
</gene>
<organism evidence="8 9">
    <name type="scientific">Halioglobus maricola</name>
    <dbReference type="NCBI Taxonomy" id="2601894"/>
    <lineage>
        <taxon>Bacteria</taxon>
        <taxon>Pseudomonadati</taxon>
        <taxon>Pseudomonadota</taxon>
        <taxon>Gammaproteobacteria</taxon>
        <taxon>Cellvibrionales</taxon>
        <taxon>Halieaceae</taxon>
        <taxon>Halioglobus</taxon>
    </lineage>
</organism>
<dbReference type="OrthoDB" id="19849at2"/>
<evidence type="ECO:0000313" key="8">
    <source>
        <dbReference type="EMBL" id="QFU77304.1"/>
    </source>
</evidence>
<dbReference type="PANTHER" id="PTHR35093:SF8">
    <property type="entry name" value="OUTER MEMBRANE PROTEIN NMB0088-RELATED"/>
    <property type="match status" value="1"/>
</dbReference>
<sequence length="415" mass="44902">MGGSGVRETSHILIAAAALLLAVSPSIDARPYAGVSGLAASADSAATAGTNPAGAARLDATTARAELIVVQSESTWEGRVGAQEADISSENSTTVVVPAVYAVHPINDDLTFSFTFLGFGYSDDFGEWPGQYFIESYDSLSVSAYPSLAYRVSDRLSIAGSLALTYASFSQERAIANVFDPGFADGTSELETDGIDVGFGLSALYELSGQTRLGLVYNSELDPTQDGEAKFRGLGPNTEQVLDRAGFIGADVEVKSTTPQSLLAGIYHEWDNDHAVVVDLAWADTSNFELSEYYFDGEQLSAHEANWQDVWALSGSYSWPVSDRWMLSAGGMYVSSMTEDDDRIFMLRMDEIWGLAVAGEWQWTEDRTVEINFSYLTIGDAPIESPALPLVGAVTGEYSQRDIFMLRLALNWSRF</sequence>
<dbReference type="Gene3D" id="2.40.160.60">
    <property type="entry name" value="Outer membrane protein transport protein (OMPP1/FadL/TodX)"/>
    <property type="match status" value="1"/>
</dbReference>
<keyword evidence="9" id="KW-1185">Reference proteome</keyword>
<evidence type="ECO:0000256" key="3">
    <source>
        <dbReference type="ARBA" id="ARBA00022452"/>
    </source>
</evidence>
<keyword evidence="6" id="KW-0472">Membrane</keyword>
<reference evidence="8 9" key="1">
    <citation type="submission" date="2019-02" db="EMBL/GenBank/DDBJ databases">
        <authorList>
            <person name="Li S.-H."/>
        </authorList>
    </citation>
    <scope>NUCLEOTIDE SEQUENCE [LARGE SCALE GENOMIC DNA]</scope>
    <source>
        <strain evidence="8 9">IMCC14385</strain>
    </source>
</reference>
<evidence type="ECO:0000256" key="1">
    <source>
        <dbReference type="ARBA" id="ARBA00004571"/>
    </source>
</evidence>
<dbReference type="Proteomes" id="UP000326287">
    <property type="component" value="Chromosome"/>
</dbReference>
<accession>A0A5P9NPU3</accession>
<evidence type="ECO:0000256" key="5">
    <source>
        <dbReference type="ARBA" id="ARBA00022729"/>
    </source>
</evidence>
<proteinExistence type="inferred from homology"/>
<evidence type="ECO:0000256" key="6">
    <source>
        <dbReference type="ARBA" id="ARBA00023136"/>
    </source>
</evidence>
<dbReference type="PANTHER" id="PTHR35093">
    <property type="entry name" value="OUTER MEMBRANE PROTEIN NMB0088-RELATED"/>
    <property type="match status" value="1"/>
</dbReference>